<dbReference type="PANTHER" id="PTHR44196:SF1">
    <property type="entry name" value="DEHYDROGENASE_REDUCTASE SDR FAMILY MEMBER 7B"/>
    <property type="match status" value="1"/>
</dbReference>
<protein>
    <submittedName>
        <fullName evidence="4">SDR family oxidoreductase</fullName>
    </submittedName>
</protein>
<reference evidence="5" key="1">
    <citation type="journal article" date="2019" name="Int. J. Syst. Evol. Microbiol.">
        <title>The Global Catalogue of Microorganisms (GCM) 10K type strain sequencing project: providing services to taxonomists for standard genome sequencing and annotation.</title>
        <authorList>
            <consortium name="The Broad Institute Genomics Platform"/>
            <consortium name="The Broad Institute Genome Sequencing Center for Infectious Disease"/>
            <person name="Wu L."/>
            <person name="Ma J."/>
        </authorList>
    </citation>
    <scope>NUCLEOTIDE SEQUENCE [LARGE SCALE GENOMIC DNA]</scope>
    <source>
        <strain evidence="5">JCM 18531</strain>
    </source>
</reference>
<comment type="caution">
    <text evidence="4">The sequence shown here is derived from an EMBL/GenBank/DDBJ whole genome shotgun (WGS) entry which is preliminary data.</text>
</comment>
<sequence>MTVDVDAHFGGKTAIVTGAGSGIGVALSRALVGAGAHVVCADLDEMAASRTAASITGPGSARAARLDVTDAAAVQALVDSVQPDLLFNNAGITFGGETEDLTLAQWDAIIDVNIRGVVHGVAAAYPLMVRRGSGQIVNTASMGGLMAAGLITSYVMTKHAVVGLSLALRTEAAAKGVGVTVVCPAAVDTPILDKGYIGRFHGRDFYLKGQGVRHPLDPAVFAEQVLETVAADKAMLVTPRPARIAWRLGRFFPGFVQKQAIGFVAKQRKLQDKRAKKELRSAA</sequence>
<proteinExistence type="inferred from homology"/>
<dbReference type="Gene3D" id="3.40.50.720">
    <property type="entry name" value="NAD(P)-binding Rossmann-like Domain"/>
    <property type="match status" value="1"/>
</dbReference>
<dbReference type="SUPFAM" id="SSF51735">
    <property type="entry name" value="NAD(P)-binding Rossmann-fold domains"/>
    <property type="match status" value="1"/>
</dbReference>
<accession>A0ABP8X3F3</accession>
<dbReference type="Proteomes" id="UP001499974">
    <property type="component" value="Unassembled WGS sequence"/>
</dbReference>
<evidence type="ECO:0000256" key="2">
    <source>
        <dbReference type="ARBA" id="ARBA00023002"/>
    </source>
</evidence>
<comment type="similarity">
    <text evidence="1 3">Belongs to the short-chain dehydrogenases/reductases (SDR) family.</text>
</comment>
<dbReference type="PRINTS" id="PR00081">
    <property type="entry name" value="GDHRDH"/>
</dbReference>
<evidence type="ECO:0000313" key="4">
    <source>
        <dbReference type="EMBL" id="GAA4700146.1"/>
    </source>
</evidence>
<evidence type="ECO:0000313" key="5">
    <source>
        <dbReference type="Proteomes" id="UP001499974"/>
    </source>
</evidence>
<dbReference type="InterPro" id="IPR002347">
    <property type="entry name" value="SDR_fam"/>
</dbReference>
<dbReference type="CDD" id="cd05233">
    <property type="entry name" value="SDR_c"/>
    <property type="match status" value="1"/>
</dbReference>
<evidence type="ECO:0000256" key="1">
    <source>
        <dbReference type="ARBA" id="ARBA00006484"/>
    </source>
</evidence>
<organism evidence="4 5">
    <name type="scientific">Nocardioides conyzicola</name>
    <dbReference type="NCBI Taxonomy" id="1651781"/>
    <lineage>
        <taxon>Bacteria</taxon>
        <taxon>Bacillati</taxon>
        <taxon>Actinomycetota</taxon>
        <taxon>Actinomycetes</taxon>
        <taxon>Propionibacteriales</taxon>
        <taxon>Nocardioidaceae</taxon>
        <taxon>Nocardioides</taxon>
    </lineage>
</organism>
<dbReference type="InterPro" id="IPR020904">
    <property type="entry name" value="Sc_DH/Rdtase_CS"/>
</dbReference>
<dbReference type="PANTHER" id="PTHR44196">
    <property type="entry name" value="DEHYDROGENASE/REDUCTASE SDR FAMILY MEMBER 7B"/>
    <property type="match status" value="1"/>
</dbReference>
<dbReference type="EMBL" id="BAABKM010000002">
    <property type="protein sequence ID" value="GAA4700146.1"/>
    <property type="molecule type" value="Genomic_DNA"/>
</dbReference>
<dbReference type="Pfam" id="PF00106">
    <property type="entry name" value="adh_short"/>
    <property type="match status" value="1"/>
</dbReference>
<keyword evidence="5" id="KW-1185">Reference proteome</keyword>
<dbReference type="PRINTS" id="PR00080">
    <property type="entry name" value="SDRFAMILY"/>
</dbReference>
<dbReference type="PROSITE" id="PS00061">
    <property type="entry name" value="ADH_SHORT"/>
    <property type="match status" value="1"/>
</dbReference>
<name>A0ABP8X3F3_9ACTN</name>
<keyword evidence="2" id="KW-0560">Oxidoreductase</keyword>
<gene>
    <name evidence="4" type="ORF">GCM10023349_15890</name>
</gene>
<evidence type="ECO:0000256" key="3">
    <source>
        <dbReference type="RuleBase" id="RU000363"/>
    </source>
</evidence>
<dbReference type="InterPro" id="IPR036291">
    <property type="entry name" value="NAD(P)-bd_dom_sf"/>
</dbReference>